<sequence>MEFISGDIFRPFLRDSKVKRVNNNFVPISIEEESEKKKEEHYQFVLIRSFVAKFRSEGFKIPLPLYQQEYHPFRQTPPKRANYLGVTRKKKKPIYVETFNWIFVSEFSTQSKILKHSKLPLKGLSLASFFFCLKVKALKRTGFEYIELLKGTKLVDCILASILEE</sequence>
<organism evidence="1 2">
    <name type="scientific">Caerostris extrusa</name>
    <name type="common">Bark spider</name>
    <name type="synonym">Caerostris bankana</name>
    <dbReference type="NCBI Taxonomy" id="172846"/>
    <lineage>
        <taxon>Eukaryota</taxon>
        <taxon>Metazoa</taxon>
        <taxon>Ecdysozoa</taxon>
        <taxon>Arthropoda</taxon>
        <taxon>Chelicerata</taxon>
        <taxon>Arachnida</taxon>
        <taxon>Araneae</taxon>
        <taxon>Araneomorphae</taxon>
        <taxon>Entelegynae</taxon>
        <taxon>Araneoidea</taxon>
        <taxon>Araneidae</taxon>
        <taxon>Caerostris</taxon>
    </lineage>
</organism>
<evidence type="ECO:0000313" key="2">
    <source>
        <dbReference type="Proteomes" id="UP001054945"/>
    </source>
</evidence>
<accession>A0AAV4WP67</accession>
<evidence type="ECO:0000313" key="1">
    <source>
        <dbReference type="EMBL" id="GIY84392.1"/>
    </source>
</evidence>
<protein>
    <submittedName>
        <fullName evidence="1">Uncharacterized protein</fullName>
    </submittedName>
</protein>
<dbReference type="Proteomes" id="UP001054945">
    <property type="component" value="Unassembled WGS sequence"/>
</dbReference>
<name>A0AAV4WP67_CAEEX</name>
<dbReference type="EMBL" id="BPLR01016510">
    <property type="protein sequence ID" value="GIY84392.1"/>
    <property type="molecule type" value="Genomic_DNA"/>
</dbReference>
<reference evidence="1 2" key="1">
    <citation type="submission" date="2021-06" db="EMBL/GenBank/DDBJ databases">
        <title>Caerostris extrusa draft genome.</title>
        <authorList>
            <person name="Kono N."/>
            <person name="Arakawa K."/>
        </authorList>
    </citation>
    <scope>NUCLEOTIDE SEQUENCE [LARGE SCALE GENOMIC DNA]</scope>
</reference>
<proteinExistence type="predicted"/>
<gene>
    <name evidence="1" type="ORF">CEXT_645221</name>
</gene>
<keyword evidence="2" id="KW-1185">Reference proteome</keyword>
<comment type="caution">
    <text evidence="1">The sequence shown here is derived from an EMBL/GenBank/DDBJ whole genome shotgun (WGS) entry which is preliminary data.</text>
</comment>
<dbReference type="AlphaFoldDB" id="A0AAV4WP67"/>